<evidence type="ECO:0000313" key="1">
    <source>
        <dbReference type="EMBL" id="MDF3842685.1"/>
    </source>
</evidence>
<sequence>MIKAIDEMLVLWAEELRSPGSAAGGYGGGNMIAMLIANKGELIRGSRGSRVLLDRVGEIDLIVNQLPDAQKQVVIEHYLNQDSLPEQKYRRCRCKMRTFYLRLHVAHMTIQSRLMRRAA</sequence>
<dbReference type="EMBL" id="JARJLR010000233">
    <property type="protein sequence ID" value="MDF3842685.1"/>
    <property type="molecule type" value="Genomic_DNA"/>
</dbReference>
<dbReference type="Proteomes" id="UP001220662">
    <property type="component" value="Unassembled WGS sequence"/>
</dbReference>
<gene>
    <name evidence="1" type="ORF">P3W55_13295</name>
</gene>
<comment type="caution">
    <text evidence="1">The sequence shown here is derived from an EMBL/GenBank/DDBJ whole genome shotgun (WGS) entry which is preliminary data.</text>
</comment>
<name>A0AAW6P567_9PSED</name>
<proteinExistence type="predicted"/>
<organism evidence="1 2">
    <name type="scientific">Pseudomonas citronellolis</name>
    <dbReference type="NCBI Taxonomy" id="53408"/>
    <lineage>
        <taxon>Bacteria</taxon>
        <taxon>Pseudomonadati</taxon>
        <taxon>Pseudomonadota</taxon>
        <taxon>Gammaproteobacteria</taxon>
        <taxon>Pseudomonadales</taxon>
        <taxon>Pseudomonadaceae</taxon>
        <taxon>Pseudomonas</taxon>
    </lineage>
</organism>
<dbReference type="RefSeq" id="WP_276214658.1">
    <property type="nucleotide sequence ID" value="NZ_JARJLR010000233.1"/>
</dbReference>
<reference evidence="1" key="1">
    <citation type="submission" date="2023-03" db="EMBL/GenBank/DDBJ databases">
        <title>Draft assemblies of triclosan tolerant bacteria isolated from returned activated sludge.</title>
        <authorList>
            <person name="Van Hamelsveld S."/>
        </authorList>
    </citation>
    <scope>NUCLEOTIDE SEQUENCE</scope>
    <source>
        <strain evidence="1">GW210015_S63</strain>
    </source>
</reference>
<accession>A0AAW6P567</accession>
<protein>
    <submittedName>
        <fullName evidence="1">Uncharacterized protein</fullName>
    </submittedName>
</protein>
<dbReference type="AlphaFoldDB" id="A0AAW6P567"/>
<evidence type="ECO:0000313" key="2">
    <source>
        <dbReference type="Proteomes" id="UP001220662"/>
    </source>
</evidence>